<dbReference type="PANTHER" id="PTHR21087:SF16">
    <property type="entry name" value="SHIKIMATE KINASE 1, CHLOROPLASTIC"/>
    <property type="match status" value="1"/>
</dbReference>
<comment type="pathway">
    <text evidence="1 11">Metabolic intermediate biosynthesis; chorismate biosynthesis; chorismate from D-erythrose 4-phosphate and phosphoenolpyruvate: step 5/7.</text>
</comment>
<dbReference type="InterPro" id="IPR000623">
    <property type="entry name" value="Shikimate_kinase/TSH1"/>
</dbReference>
<evidence type="ECO:0000256" key="8">
    <source>
        <dbReference type="ARBA" id="ARBA00022840"/>
    </source>
</evidence>
<dbReference type="HAMAP" id="MF_00109">
    <property type="entry name" value="Shikimate_kinase"/>
    <property type="match status" value="1"/>
</dbReference>
<evidence type="ECO:0000256" key="1">
    <source>
        <dbReference type="ARBA" id="ARBA00004842"/>
    </source>
</evidence>
<name>A0A3M8LP81_9MICO</name>
<dbReference type="EMBL" id="RDSR01000004">
    <property type="protein sequence ID" value="RNE66619.1"/>
    <property type="molecule type" value="Genomic_DNA"/>
</dbReference>
<keyword evidence="11" id="KW-0460">Magnesium</keyword>
<keyword evidence="8 11" id="KW-0067">ATP-binding</keyword>
<comment type="similarity">
    <text evidence="2 11">Belongs to the shikimate kinase family.</text>
</comment>
<dbReference type="RefSeq" id="WP_123045053.1">
    <property type="nucleotide sequence ID" value="NZ_RDSR01000004.1"/>
</dbReference>
<keyword evidence="11" id="KW-0479">Metal-binding</keyword>
<proteinExistence type="inferred from homology"/>
<dbReference type="Pfam" id="PF01202">
    <property type="entry name" value="SKI"/>
    <property type="match status" value="1"/>
</dbReference>
<comment type="cofactor">
    <cofactor evidence="11">
        <name>Mg(2+)</name>
        <dbReference type="ChEBI" id="CHEBI:18420"/>
    </cofactor>
    <text evidence="11">Binds 1 Mg(2+) ion per subunit.</text>
</comment>
<feature type="binding site" evidence="11">
    <location>
        <position position="24"/>
    </location>
    <ligand>
        <name>substrate</name>
    </ligand>
</feature>
<protein>
    <recommendedName>
        <fullName evidence="3 11">Shikimate kinase</fullName>
        <shortName evidence="11">SK</shortName>
        <ecNumber evidence="3 11">2.7.1.71</ecNumber>
    </recommendedName>
</protein>
<feature type="binding site" evidence="11">
    <location>
        <position position="108"/>
    </location>
    <ligand>
        <name>ATP</name>
        <dbReference type="ChEBI" id="CHEBI:30616"/>
    </ligand>
</feature>
<comment type="caution">
    <text evidence="12">The sequence shown here is derived from an EMBL/GenBank/DDBJ whole genome shotgun (WGS) entry which is preliminary data.</text>
</comment>
<dbReference type="SUPFAM" id="SSF52540">
    <property type="entry name" value="P-loop containing nucleoside triphosphate hydrolases"/>
    <property type="match status" value="1"/>
</dbReference>
<comment type="subunit">
    <text evidence="11">Monomer.</text>
</comment>
<evidence type="ECO:0000256" key="2">
    <source>
        <dbReference type="ARBA" id="ARBA00006997"/>
    </source>
</evidence>
<feature type="binding site" evidence="11">
    <location>
        <position position="47"/>
    </location>
    <ligand>
        <name>substrate</name>
    </ligand>
</feature>
<dbReference type="GO" id="GO:0009073">
    <property type="term" value="P:aromatic amino acid family biosynthetic process"/>
    <property type="evidence" value="ECO:0007669"/>
    <property type="project" value="UniProtKB-KW"/>
</dbReference>
<feature type="binding site" evidence="11">
    <location>
        <position position="125"/>
    </location>
    <ligand>
        <name>substrate</name>
    </ligand>
</feature>
<organism evidence="12 13">
    <name type="scientific">Cryobacterium tepidiphilum</name>
    <dbReference type="NCBI Taxonomy" id="2486026"/>
    <lineage>
        <taxon>Bacteria</taxon>
        <taxon>Bacillati</taxon>
        <taxon>Actinomycetota</taxon>
        <taxon>Actinomycetes</taxon>
        <taxon>Micrococcales</taxon>
        <taxon>Microbacteriaceae</taxon>
        <taxon>Cryobacterium</taxon>
    </lineage>
</organism>
<evidence type="ECO:0000256" key="11">
    <source>
        <dbReference type="HAMAP-Rule" id="MF_00109"/>
    </source>
</evidence>
<feature type="binding site" evidence="11">
    <location>
        <begin position="2"/>
        <end position="7"/>
    </location>
    <ligand>
        <name>ATP</name>
        <dbReference type="ChEBI" id="CHEBI:30616"/>
    </ligand>
</feature>
<keyword evidence="11" id="KW-0963">Cytoplasm</keyword>
<keyword evidence="7 11" id="KW-0418">Kinase</keyword>
<evidence type="ECO:0000256" key="10">
    <source>
        <dbReference type="ARBA" id="ARBA00048567"/>
    </source>
</evidence>
<keyword evidence="4 11" id="KW-0028">Amino-acid biosynthesis</keyword>
<dbReference type="GO" id="GO:0009423">
    <property type="term" value="P:chorismate biosynthetic process"/>
    <property type="evidence" value="ECO:0007669"/>
    <property type="project" value="UniProtKB-UniRule"/>
</dbReference>
<comment type="subcellular location">
    <subcellularLocation>
        <location evidence="11">Cytoplasm</location>
    </subcellularLocation>
</comment>
<dbReference type="AlphaFoldDB" id="A0A3M8LP81"/>
<evidence type="ECO:0000256" key="3">
    <source>
        <dbReference type="ARBA" id="ARBA00012154"/>
    </source>
</evidence>
<accession>A0A3M8LP81</accession>
<feature type="binding site" evidence="11">
    <location>
        <position position="142"/>
    </location>
    <ligand>
        <name>ATP</name>
        <dbReference type="ChEBI" id="CHEBI:30616"/>
    </ligand>
</feature>
<dbReference type="PROSITE" id="PS01128">
    <property type="entry name" value="SHIKIMATE_KINASE"/>
    <property type="match status" value="1"/>
</dbReference>
<keyword evidence="5 11" id="KW-0808">Transferase</keyword>
<dbReference type="OrthoDB" id="9800332at2"/>
<comment type="function">
    <text evidence="11">Catalyzes the specific phosphorylation of the 3-hydroxyl group of shikimic acid using ATP as a cosubstrate.</text>
</comment>
<evidence type="ECO:0000256" key="7">
    <source>
        <dbReference type="ARBA" id="ARBA00022777"/>
    </source>
</evidence>
<dbReference type="GO" id="GO:0004765">
    <property type="term" value="F:shikimate kinase activity"/>
    <property type="evidence" value="ECO:0007669"/>
    <property type="project" value="UniProtKB-UniRule"/>
</dbReference>
<dbReference type="GO" id="GO:0000287">
    <property type="term" value="F:magnesium ion binding"/>
    <property type="evidence" value="ECO:0007669"/>
    <property type="project" value="UniProtKB-UniRule"/>
</dbReference>
<dbReference type="UniPathway" id="UPA00053">
    <property type="reaction ID" value="UER00088"/>
</dbReference>
<dbReference type="GO" id="GO:0008652">
    <property type="term" value="P:amino acid biosynthetic process"/>
    <property type="evidence" value="ECO:0007669"/>
    <property type="project" value="UniProtKB-KW"/>
</dbReference>
<evidence type="ECO:0000256" key="4">
    <source>
        <dbReference type="ARBA" id="ARBA00022605"/>
    </source>
</evidence>
<dbReference type="PRINTS" id="PR01100">
    <property type="entry name" value="SHIKIMTKNASE"/>
</dbReference>
<dbReference type="InterPro" id="IPR031322">
    <property type="entry name" value="Shikimate/glucono_kinase"/>
</dbReference>
<dbReference type="PANTHER" id="PTHR21087">
    <property type="entry name" value="SHIKIMATE KINASE"/>
    <property type="match status" value="1"/>
</dbReference>
<dbReference type="GO" id="GO:0005829">
    <property type="term" value="C:cytosol"/>
    <property type="evidence" value="ECO:0007669"/>
    <property type="project" value="TreeGrafter"/>
</dbReference>
<feature type="binding site" evidence="11">
    <location>
        <position position="6"/>
    </location>
    <ligand>
        <name>Mg(2+)</name>
        <dbReference type="ChEBI" id="CHEBI:18420"/>
    </ligand>
</feature>
<evidence type="ECO:0000256" key="9">
    <source>
        <dbReference type="ARBA" id="ARBA00023141"/>
    </source>
</evidence>
<evidence type="ECO:0000256" key="6">
    <source>
        <dbReference type="ARBA" id="ARBA00022741"/>
    </source>
</evidence>
<evidence type="ECO:0000313" key="13">
    <source>
        <dbReference type="Proteomes" id="UP000279859"/>
    </source>
</evidence>
<dbReference type="GO" id="GO:0005524">
    <property type="term" value="F:ATP binding"/>
    <property type="evidence" value="ECO:0007669"/>
    <property type="project" value="UniProtKB-UniRule"/>
</dbReference>
<keyword evidence="13" id="KW-1185">Reference proteome</keyword>
<sequence>MAAGKTKVGKRVARALGVPFTDTDKRVVADHGPIADIFAEHGAGHFRRLERQAVIDALADARDPGGVVSLGGGAVLDAATRADLSRCSVVYLTVAASAVATRIGGTKRPLLAGGIEDWQRIFDERRPLYEQLASIRFDTSTRPLDAIAADIATWVRGTS</sequence>
<keyword evidence="9 11" id="KW-0057">Aromatic amino acid biosynthesis</keyword>
<reference evidence="12 13" key="1">
    <citation type="submission" date="2018-11" db="EMBL/GenBank/DDBJ databases">
        <title>Cryobacterium sp. nov., isolated from rhizosphere soil of lettuce.</title>
        <authorList>
            <person name="Wang Y."/>
        </authorList>
    </citation>
    <scope>NUCLEOTIDE SEQUENCE [LARGE SCALE GENOMIC DNA]</scope>
    <source>
        <strain evidence="12 13">NEAU-85</strain>
    </source>
</reference>
<dbReference type="CDD" id="cd00464">
    <property type="entry name" value="SK"/>
    <property type="match status" value="1"/>
</dbReference>
<gene>
    <name evidence="11" type="primary">aroK</name>
    <name evidence="12" type="ORF">EEJ31_03945</name>
</gene>
<dbReference type="InterPro" id="IPR027417">
    <property type="entry name" value="P-loop_NTPase"/>
</dbReference>
<dbReference type="InterPro" id="IPR023000">
    <property type="entry name" value="Shikimate_kinase_CS"/>
</dbReference>
<dbReference type="EC" id="2.7.1.71" evidence="3 11"/>
<comment type="catalytic activity">
    <reaction evidence="10 11">
        <text>shikimate + ATP = 3-phosphoshikimate + ADP + H(+)</text>
        <dbReference type="Rhea" id="RHEA:13121"/>
        <dbReference type="ChEBI" id="CHEBI:15378"/>
        <dbReference type="ChEBI" id="CHEBI:30616"/>
        <dbReference type="ChEBI" id="CHEBI:36208"/>
        <dbReference type="ChEBI" id="CHEBI:145989"/>
        <dbReference type="ChEBI" id="CHEBI:456216"/>
        <dbReference type="EC" id="2.7.1.71"/>
    </reaction>
</comment>
<evidence type="ECO:0000313" key="12">
    <source>
        <dbReference type="EMBL" id="RNE66619.1"/>
    </source>
</evidence>
<dbReference type="Proteomes" id="UP000279859">
    <property type="component" value="Unassembled WGS sequence"/>
</dbReference>
<dbReference type="Gene3D" id="3.40.50.300">
    <property type="entry name" value="P-loop containing nucleotide triphosphate hydrolases"/>
    <property type="match status" value="1"/>
</dbReference>
<evidence type="ECO:0000256" key="5">
    <source>
        <dbReference type="ARBA" id="ARBA00022679"/>
    </source>
</evidence>
<keyword evidence="6 11" id="KW-0547">Nucleotide-binding</keyword>
<feature type="binding site" evidence="11">
    <location>
        <position position="72"/>
    </location>
    <ligand>
        <name>substrate</name>
    </ligand>
</feature>